<protein>
    <submittedName>
        <fullName evidence="7">Sodium-dependent transporter</fullName>
    </submittedName>
</protein>
<dbReference type="CDD" id="cd10336">
    <property type="entry name" value="SLC6sbd_Tyt1-Like"/>
    <property type="match status" value="1"/>
</dbReference>
<accession>A0A4P7VPL7</accession>
<keyword evidence="4 6" id="KW-1133">Transmembrane helix</keyword>
<feature type="transmembrane region" description="Helical" evidence="6">
    <location>
        <begin position="225"/>
        <end position="249"/>
    </location>
</feature>
<dbReference type="PANTHER" id="PTHR42948">
    <property type="entry name" value="TRANSPORTER"/>
    <property type="match status" value="1"/>
</dbReference>
<evidence type="ECO:0000313" key="7">
    <source>
        <dbReference type="EMBL" id="QCD35009.1"/>
    </source>
</evidence>
<dbReference type="InterPro" id="IPR037272">
    <property type="entry name" value="SNS_sf"/>
</dbReference>
<feature type="transmembrane region" description="Helical" evidence="6">
    <location>
        <begin position="355"/>
        <end position="375"/>
    </location>
</feature>
<sequence>MAGKAQFGSKIGLIAATVGSAVGLGNVWRFPAETQSNGGAAFLLLYIACVFLLGIPVMLAEFSLGRGKRSDAVGVFRKLSPHSGWWIVGAVAILASYLILSFYMVVAGWTLEYLWQSVTGYLYEPINAVAANAGVEGLEQQFKLRMQEFIVQDSRPVIMTYIMLLINAGILMMGVQKGIEKMSNILMPLLFLLLLIFSGVSLTFPKAMEGLEFFLNPDFSKITPSVVVNALGQAFFSLSLGMGILITYSSYFPKNTKLTRTAVTVSMLDLLVAIMMGVIIFPAVKSFGLDEGGLEGATLVFVTLPEVFAQMPVTQLWSILFFLLLLVAALTSTISLAEVSIAFMQDRFKLHRTTACIAVIAPLFVLSTLCSLSQGSLSDFRIAGFTLFDFLDNTATNYMLPLVAIFTCIYLGWFAPKGYFYNELTNHGSISTRIYTTLLFVVRFVAPILIAVILFAKIFE</sequence>
<dbReference type="NCBIfam" id="NF037979">
    <property type="entry name" value="Na_transp"/>
    <property type="match status" value="1"/>
</dbReference>
<feature type="transmembrane region" description="Helical" evidence="6">
    <location>
        <begin position="40"/>
        <end position="64"/>
    </location>
</feature>
<dbReference type="Pfam" id="PF00209">
    <property type="entry name" value="SNF"/>
    <property type="match status" value="2"/>
</dbReference>
<feature type="transmembrane region" description="Helical" evidence="6">
    <location>
        <begin position="316"/>
        <end position="343"/>
    </location>
</feature>
<feature type="transmembrane region" description="Helical" evidence="6">
    <location>
        <begin position="395"/>
        <end position="413"/>
    </location>
</feature>
<comment type="subcellular location">
    <subcellularLocation>
        <location evidence="1">Membrane</location>
        <topology evidence="1">Multi-pass membrane protein</topology>
    </subcellularLocation>
</comment>
<keyword evidence="3 6" id="KW-0812">Transmembrane</keyword>
<organism evidence="7 8">
    <name type="scientific">Muribaculum gordoncarteri</name>
    <dbReference type="NCBI Taxonomy" id="2530390"/>
    <lineage>
        <taxon>Bacteria</taxon>
        <taxon>Pseudomonadati</taxon>
        <taxon>Bacteroidota</taxon>
        <taxon>Bacteroidia</taxon>
        <taxon>Bacteroidales</taxon>
        <taxon>Muribaculaceae</taxon>
        <taxon>Muribaculum</taxon>
    </lineage>
</organism>
<gene>
    <name evidence="7" type="ORF">E7746_03495</name>
</gene>
<proteinExistence type="predicted"/>
<dbReference type="AlphaFoldDB" id="A0A4P7VPL7"/>
<dbReference type="InterPro" id="IPR000175">
    <property type="entry name" value="Na/ntran_symport"/>
</dbReference>
<dbReference type="PROSITE" id="PS50267">
    <property type="entry name" value="NA_NEUROTRAN_SYMP_3"/>
    <property type="match status" value="1"/>
</dbReference>
<keyword evidence="5 6" id="KW-0472">Membrane</keyword>
<evidence type="ECO:0000256" key="3">
    <source>
        <dbReference type="ARBA" id="ARBA00022692"/>
    </source>
</evidence>
<dbReference type="PRINTS" id="PR00176">
    <property type="entry name" value="NANEUSMPORT"/>
</dbReference>
<evidence type="ECO:0000256" key="2">
    <source>
        <dbReference type="ARBA" id="ARBA00022448"/>
    </source>
</evidence>
<dbReference type="OrthoDB" id="9762833at2"/>
<dbReference type="Proteomes" id="UP000297031">
    <property type="component" value="Chromosome"/>
</dbReference>
<feature type="transmembrane region" description="Helical" evidence="6">
    <location>
        <begin position="185"/>
        <end position="205"/>
    </location>
</feature>
<evidence type="ECO:0000256" key="4">
    <source>
        <dbReference type="ARBA" id="ARBA00022989"/>
    </source>
</evidence>
<feature type="transmembrane region" description="Helical" evidence="6">
    <location>
        <begin position="261"/>
        <end position="284"/>
    </location>
</feature>
<evidence type="ECO:0000256" key="1">
    <source>
        <dbReference type="ARBA" id="ARBA00004141"/>
    </source>
</evidence>
<dbReference type="SUPFAM" id="SSF161070">
    <property type="entry name" value="SNF-like"/>
    <property type="match status" value="1"/>
</dbReference>
<feature type="transmembrane region" description="Helical" evidence="6">
    <location>
        <begin position="156"/>
        <end position="173"/>
    </location>
</feature>
<feature type="transmembrane region" description="Helical" evidence="6">
    <location>
        <begin position="7"/>
        <end position="28"/>
    </location>
</feature>
<dbReference type="RefSeq" id="WP_136409848.1">
    <property type="nucleotide sequence ID" value="NZ_CP039393.1"/>
</dbReference>
<feature type="transmembrane region" description="Helical" evidence="6">
    <location>
        <begin position="434"/>
        <end position="459"/>
    </location>
</feature>
<evidence type="ECO:0000313" key="8">
    <source>
        <dbReference type="Proteomes" id="UP000297031"/>
    </source>
</evidence>
<evidence type="ECO:0000256" key="5">
    <source>
        <dbReference type="ARBA" id="ARBA00023136"/>
    </source>
</evidence>
<dbReference type="GO" id="GO:0016020">
    <property type="term" value="C:membrane"/>
    <property type="evidence" value="ECO:0007669"/>
    <property type="project" value="UniProtKB-SubCell"/>
</dbReference>
<keyword evidence="8" id="KW-1185">Reference proteome</keyword>
<keyword evidence="2" id="KW-0813">Transport</keyword>
<dbReference type="PANTHER" id="PTHR42948:SF1">
    <property type="entry name" value="TRANSPORTER"/>
    <property type="match status" value="1"/>
</dbReference>
<dbReference type="EMBL" id="CP039393">
    <property type="protein sequence ID" value="QCD35009.1"/>
    <property type="molecule type" value="Genomic_DNA"/>
</dbReference>
<dbReference type="KEGG" id="mgod:E7746_03495"/>
<dbReference type="InterPro" id="IPR047218">
    <property type="entry name" value="YocR/YhdH-like"/>
</dbReference>
<feature type="transmembrane region" description="Helical" evidence="6">
    <location>
        <begin position="85"/>
        <end position="106"/>
    </location>
</feature>
<name>A0A4P7VPL7_9BACT</name>
<evidence type="ECO:0000256" key="6">
    <source>
        <dbReference type="SAM" id="Phobius"/>
    </source>
</evidence>
<reference evidence="7 8" key="1">
    <citation type="submission" date="2019-02" db="EMBL/GenBank/DDBJ databases">
        <title>Isolation and identification of novel species under the genus Muribaculum.</title>
        <authorList>
            <person name="Miyake S."/>
            <person name="Ding Y."/>
            <person name="Low A."/>
            <person name="Soh M."/>
            <person name="Seedorf H."/>
        </authorList>
    </citation>
    <scope>NUCLEOTIDE SEQUENCE [LARGE SCALE GENOMIC DNA]</scope>
    <source>
        <strain evidence="7 8">TLL-A4</strain>
    </source>
</reference>